<dbReference type="GO" id="GO:0005737">
    <property type="term" value="C:cytoplasm"/>
    <property type="evidence" value="ECO:0007669"/>
    <property type="project" value="UniProtKB-ARBA"/>
</dbReference>
<dbReference type="Pfam" id="PF05719">
    <property type="entry name" value="GPP34"/>
    <property type="match status" value="1"/>
</dbReference>
<keyword evidence="6" id="KW-1185">Reference proteome</keyword>
<evidence type="ECO:0000256" key="2">
    <source>
        <dbReference type="ARBA" id="ARBA00023034"/>
    </source>
</evidence>
<evidence type="ECO:0000256" key="1">
    <source>
        <dbReference type="ARBA" id="ARBA00004255"/>
    </source>
</evidence>
<dbReference type="GO" id="GO:0070273">
    <property type="term" value="F:phosphatidylinositol-4-phosphate binding"/>
    <property type="evidence" value="ECO:0007669"/>
    <property type="project" value="InterPro"/>
</dbReference>
<accession>A0A853AP29</accession>
<dbReference type="RefSeq" id="WP_179717598.1">
    <property type="nucleotide sequence ID" value="NZ_BAABFH010000001.1"/>
</dbReference>
<dbReference type="AlphaFoldDB" id="A0A853AP29"/>
<name>A0A853AP29_9PSEU</name>
<reference evidence="5 6" key="1">
    <citation type="submission" date="2020-07" db="EMBL/GenBank/DDBJ databases">
        <title>Sequencing the genomes of 1000 actinobacteria strains.</title>
        <authorList>
            <person name="Klenk H.-P."/>
        </authorList>
    </citation>
    <scope>NUCLEOTIDE SEQUENCE [LARGE SCALE GENOMIC DNA]</scope>
    <source>
        <strain evidence="5 6">DSM 44065</strain>
    </source>
</reference>
<evidence type="ECO:0000313" key="6">
    <source>
        <dbReference type="Proteomes" id="UP000587002"/>
    </source>
</evidence>
<dbReference type="Gene3D" id="1.10.3630.10">
    <property type="entry name" value="yeast vps74-n-term truncation variant domain like"/>
    <property type="match status" value="1"/>
</dbReference>
<keyword evidence="2" id="KW-0333">Golgi apparatus</keyword>
<dbReference type="Proteomes" id="UP000587002">
    <property type="component" value="Unassembled WGS sequence"/>
</dbReference>
<evidence type="ECO:0008006" key="7">
    <source>
        <dbReference type="Google" id="ProtNLM"/>
    </source>
</evidence>
<organism evidence="5 6">
    <name type="scientific">Saccharopolyspora hordei</name>
    <dbReference type="NCBI Taxonomy" id="1838"/>
    <lineage>
        <taxon>Bacteria</taxon>
        <taxon>Bacillati</taxon>
        <taxon>Actinomycetota</taxon>
        <taxon>Actinomycetes</taxon>
        <taxon>Pseudonocardiales</taxon>
        <taxon>Pseudonocardiaceae</taxon>
        <taxon>Saccharopolyspora</taxon>
    </lineage>
</organism>
<evidence type="ECO:0000256" key="3">
    <source>
        <dbReference type="ARBA" id="ARBA00023121"/>
    </source>
</evidence>
<dbReference type="GO" id="GO:0012505">
    <property type="term" value="C:endomembrane system"/>
    <property type="evidence" value="ECO:0007669"/>
    <property type="project" value="UniProtKB-ARBA"/>
</dbReference>
<comment type="subcellular location">
    <subcellularLocation>
        <location evidence="1">Golgi apparatus membrane</location>
        <topology evidence="1">Peripheral membrane protein</topology>
        <orientation evidence="1">Cytoplasmic side</orientation>
    </subcellularLocation>
</comment>
<protein>
    <recommendedName>
        <fullName evidence="7">GPP34 family phosphoprotein</fullName>
    </recommendedName>
</protein>
<gene>
    <name evidence="5" type="ORF">HNR68_000710</name>
</gene>
<comment type="caution">
    <text evidence="5">The sequence shown here is derived from an EMBL/GenBank/DDBJ whole genome shotgun (WGS) entry which is preliminary data.</text>
</comment>
<evidence type="ECO:0000313" key="5">
    <source>
        <dbReference type="EMBL" id="NYI82080.1"/>
    </source>
</evidence>
<dbReference type="InterPro" id="IPR038261">
    <property type="entry name" value="GPP34-like_sf"/>
</dbReference>
<dbReference type="EMBL" id="JACCFJ010000001">
    <property type="protein sequence ID" value="NYI82080.1"/>
    <property type="molecule type" value="Genomic_DNA"/>
</dbReference>
<keyword evidence="4" id="KW-0472">Membrane</keyword>
<evidence type="ECO:0000256" key="4">
    <source>
        <dbReference type="ARBA" id="ARBA00023136"/>
    </source>
</evidence>
<proteinExistence type="predicted"/>
<sequence>MTPLTLPEAFVLLLQKHNGSYYSTCDHTGAAELGELVLQHRVAFAGTKLQLLDPTPTGIGWVDEALAQLQHKAGPQNKPVAVTTFLQGRRGGRKRHCAALAQRGLMRLETQSVLFFTQEKYFPHDPTRTALVNDLHAIARRQRQLDDRSALLAALVHATGLVQRLGFDRAERQRLKEISKGQDLGAAVEQSIAAATAVITTTAVVAAVTASGS</sequence>
<dbReference type="InterPro" id="IPR008628">
    <property type="entry name" value="GPP34-like"/>
</dbReference>
<keyword evidence="3" id="KW-0446">Lipid-binding</keyword>